<name>A0ABY2RA44_9FLAO</name>
<keyword evidence="2" id="KW-0812">Transmembrane</keyword>
<accession>A0ABY2RA44</accession>
<feature type="transmembrane region" description="Helical" evidence="2">
    <location>
        <begin position="393"/>
        <end position="412"/>
    </location>
</feature>
<keyword evidence="2" id="KW-1133">Transmembrane helix</keyword>
<dbReference type="PANTHER" id="PTHR43280:SF29">
    <property type="entry name" value="ARAC-FAMILY TRANSCRIPTIONAL REGULATOR"/>
    <property type="match status" value="1"/>
</dbReference>
<evidence type="ECO:0000259" key="3">
    <source>
        <dbReference type="PROSITE" id="PS01124"/>
    </source>
</evidence>
<dbReference type="EMBL" id="SDLV01000010">
    <property type="protein sequence ID" value="THV62468.1"/>
    <property type="molecule type" value="Genomic_DNA"/>
</dbReference>
<evidence type="ECO:0000256" key="2">
    <source>
        <dbReference type="SAM" id="Phobius"/>
    </source>
</evidence>
<dbReference type="RefSeq" id="WP_136521621.1">
    <property type="nucleotide sequence ID" value="NZ_SDLV01000010.1"/>
</dbReference>
<dbReference type="PROSITE" id="PS01124">
    <property type="entry name" value="HTH_ARAC_FAMILY_2"/>
    <property type="match status" value="1"/>
</dbReference>
<comment type="caution">
    <text evidence="4">The sequence shown here is derived from an EMBL/GenBank/DDBJ whole genome shotgun (WGS) entry which is preliminary data.</text>
</comment>
<protein>
    <submittedName>
        <fullName evidence="4">AraC family transcriptional regulator</fullName>
    </submittedName>
</protein>
<keyword evidence="1" id="KW-0238">DNA-binding</keyword>
<reference evidence="4 5" key="1">
    <citation type="submission" date="2019-01" db="EMBL/GenBank/DDBJ databases">
        <authorList>
            <person name="B I."/>
            <person name="Ch S."/>
            <person name="Ch V.R."/>
        </authorList>
    </citation>
    <scope>NUCLEOTIDE SEQUENCE [LARGE SCALE GENOMIC DNA]</scope>
    <source>
        <strain evidence="4 5">JC507</strain>
    </source>
</reference>
<dbReference type="PANTHER" id="PTHR43280">
    <property type="entry name" value="ARAC-FAMILY TRANSCRIPTIONAL REGULATOR"/>
    <property type="match status" value="1"/>
</dbReference>
<dbReference type="InterPro" id="IPR018060">
    <property type="entry name" value="HTH_AraC"/>
</dbReference>
<sequence length="563" mass="66218">MIVLKKVFILFFLLSIKVYCQISYRNSREIDSLIQKDQWDLAHYKLTDENTQFKRLSRYPLHYHLLIKLDSVTVLYKKGKYPQSGEALLRIIKEIHDNKKELKSYYSPLNHIAVTRLFYIEKRLGNVSQGLKYLSFFSSEMEPVYRKKQKLLFGVAHIELGNYKKGIEILNSRLKDIKEDYNHLLFSKFLHDKETAATYNTKGDAFIKWYKSTGEKKYLDSSRYSYNMAFNIMKDSPYFSNYSKALHLYRQANTALLQKKYHDAGTLFTRCEKNPELMNKNLSRECVWVGKAETCTYLKKTDSAFYYINKIDNEKNSECSYENKLKILHLLSLNYENIGDNKNAYKYAKISLSEIDRINQQKHVGNYFLGKYEQQEIILSSKKMIEENEKKSFILITVIIFISTLTIVLFIYHYKRKSNTYSGTAYQEREHDAIPFTEGIPLIIDNELVNQILKKLEDLESGKKFLSNNFKLSNLAKQLNTNTAYLSQIINQHKGMSFSEYVNDLRIDYIVSELQNNSVLRKYTIQTMSKEAGYKSTTTFISAFKKKTMTTPSEYIRKLKNID</sequence>
<evidence type="ECO:0000313" key="4">
    <source>
        <dbReference type="EMBL" id="THV62468.1"/>
    </source>
</evidence>
<evidence type="ECO:0000256" key="1">
    <source>
        <dbReference type="ARBA" id="ARBA00023125"/>
    </source>
</evidence>
<dbReference type="Gene3D" id="1.10.10.60">
    <property type="entry name" value="Homeodomain-like"/>
    <property type="match status" value="2"/>
</dbReference>
<feature type="domain" description="HTH araC/xylS-type" evidence="3">
    <location>
        <begin position="450"/>
        <end position="558"/>
    </location>
</feature>
<keyword evidence="5" id="KW-1185">Reference proteome</keyword>
<dbReference type="Pfam" id="PF12833">
    <property type="entry name" value="HTH_18"/>
    <property type="match status" value="1"/>
</dbReference>
<evidence type="ECO:0000313" key="5">
    <source>
        <dbReference type="Proteomes" id="UP000306038"/>
    </source>
</evidence>
<dbReference type="Proteomes" id="UP000306038">
    <property type="component" value="Unassembled WGS sequence"/>
</dbReference>
<organism evidence="4 5">
    <name type="scientific">Chryseobacterium candidae</name>
    <dbReference type="NCBI Taxonomy" id="1978493"/>
    <lineage>
        <taxon>Bacteria</taxon>
        <taxon>Pseudomonadati</taxon>
        <taxon>Bacteroidota</taxon>
        <taxon>Flavobacteriia</taxon>
        <taxon>Flavobacteriales</taxon>
        <taxon>Weeksellaceae</taxon>
        <taxon>Chryseobacterium group</taxon>
        <taxon>Chryseobacterium</taxon>
    </lineage>
</organism>
<proteinExistence type="predicted"/>
<dbReference type="SMART" id="SM00342">
    <property type="entry name" value="HTH_ARAC"/>
    <property type="match status" value="1"/>
</dbReference>
<keyword evidence="2" id="KW-0472">Membrane</keyword>
<gene>
    <name evidence="4" type="ORF">EK417_06100</name>
</gene>